<name>A0A4R8V505_9MICO</name>
<accession>A0A4R8V505</accession>
<dbReference type="Proteomes" id="UP000298252">
    <property type="component" value="Unassembled WGS sequence"/>
</dbReference>
<dbReference type="Proteomes" id="UP000199639">
    <property type="component" value="Unassembled WGS sequence"/>
</dbReference>
<evidence type="ECO:0000313" key="2">
    <source>
        <dbReference type="EMBL" id="TFB76749.1"/>
    </source>
</evidence>
<dbReference type="EMBL" id="FNIB01000010">
    <property type="protein sequence ID" value="SDO08059.1"/>
    <property type="molecule type" value="Genomic_DNA"/>
</dbReference>
<gene>
    <name evidence="2" type="ORF">E3O21_10090</name>
    <name evidence="1" type="ORF">SAMN05216368_1106</name>
</gene>
<organism evidence="1 3">
    <name type="scientific">Cryobacterium flavum</name>
    <dbReference type="NCBI Taxonomy" id="1424659"/>
    <lineage>
        <taxon>Bacteria</taxon>
        <taxon>Bacillati</taxon>
        <taxon>Actinomycetota</taxon>
        <taxon>Actinomycetes</taxon>
        <taxon>Micrococcales</taxon>
        <taxon>Microbacteriaceae</taxon>
        <taxon>Cryobacterium</taxon>
    </lineage>
</organism>
<keyword evidence="4" id="KW-1185">Reference proteome</keyword>
<dbReference type="EMBL" id="SOFD01000026">
    <property type="protein sequence ID" value="TFB76749.1"/>
    <property type="molecule type" value="Genomic_DNA"/>
</dbReference>
<evidence type="ECO:0000313" key="4">
    <source>
        <dbReference type="Proteomes" id="UP000298252"/>
    </source>
</evidence>
<sequence>MEWEAAQWTAQEAVDAMLSMPYEPSRNFKTIWPSMWCEFASIAIAEALRVRALGDWTFVQAGRPGEASGHAWLEYPSDSGKVEYSIDATLHQFARYDEPYFGPGRTPAAAEFTTTNFKGAWRDWPALSFQPLCYAFADATLRQMGEFNQQNSTPRLEPP</sequence>
<reference evidence="2 4" key="2">
    <citation type="submission" date="2019-03" db="EMBL/GenBank/DDBJ databases">
        <title>Genomics of glacier-inhabiting Cryobacterium strains.</title>
        <authorList>
            <person name="Liu Q."/>
            <person name="Xin Y.-H."/>
        </authorList>
    </citation>
    <scope>NUCLEOTIDE SEQUENCE [LARGE SCALE GENOMIC DNA]</scope>
    <source>
        <strain evidence="2 4">Hh8</strain>
    </source>
</reference>
<dbReference type="RefSeq" id="WP_092341464.1">
    <property type="nucleotide sequence ID" value="NZ_FNIB01000010.1"/>
</dbReference>
<proteinExistence type="predicted"/>
<evidence type="ECO:0000313" key="1">
    <source>
        <dbReference type="EMBL" id="SDO08059.1"/>
    </source>
</evidence>
<dbReference type="AlphaFoldDB" id="A0A4R8V505"/>
<reference evidence="1 3" key="1">
    <citation type="submission" date="2016-10" db="EMBL/GenBank/DDBJ databases">
        <authorList>
            <person name="Varghese N."/>
            <person name="Submissions S."/>
        </authorList>
    </citation>
    <scope>NUCLEOTIDE SEQUENCE [LARGE SCALE GENOMIC DNA]</scope>
    <source>
        <strain evidence="1 3">CGMCC 1.11215</strain>
    </source>
</reference>
<evidence type="ECO:0000313" key="3">
    <source>
        <dbReference type="Proteomes" id="UP000199639"/>
    </source>
</evidence>
<protein>
    <submittedName>
        <fullName evidence="1">Uncharacterized protein</fullName>
    </submittedName>
</protein>